<protein>
    <submittedName>
        <fullName evidence="1">PIR Superfamily Protein</fullName>
    </submittedName>
</protein>
<dbReference type="Proteomes" id="UP000078546">
    <property type="component" value="Unassembled WGS sequence"/>
</dbReference>
<dbReference type="EMBL" id="FLQV01001339">
    <property type="protein sequence ID" value="SBS99496.1"/>
    <property type="molecule type" value="Genomic_DNA"/>
</dbReference>
<reference evidence="2" key="1">
    <citation type="submission" date="2016-05" db="EMBL/GenBank/DDBJ databases">
        <authorList>
            <person name="Naeem Raeece"/>
        </authorList>
    </citation>
    <scope>NUCLEOTIDE SEQUENCE [LARGE SCALE GENOMIC DNA]</scope>
</reference>
<evidence type="ECO:0000313" key="2">
    <source>
        <dbReference type="Proteomes" id="UP000078546"/>
    </source>
</evidence>
<gene>
    <name evidence="1" type="ORF">POVCU1_053150</name>
</gene>
<sequence length="316" mass="37321">MSHSVQNIYSFFNEFKTYVQYDTHVENNYGKEKFNNTCHAFLTDISISSTETANHICKKFKNFYKFIFLIRENQGRGSLDDADFAYLNYWINTKLRNNRHKHNITVKKFHQNMSFSESEFAGYDMFEGKLFDIRENDFQNIELLINLENQYVKIYQNVISREGKEKISCSEYYKAFADKYKEGIRICPDDTNFCNSLNIYQKKYENFTDPKTIAEKCIDEDIPELPTYNDISLRDKKITVVGSILGPSLGTLFTMLFLYKFTPIYQWIHSKMRKTNEAHSKIYDEYDQSLLNTSDSEHKNIGNNAYLMSYDSIVNS</sequence>
<organism evidence="1 2">
    <name type="scientific">Plasmodium ovale curtisi</name>
    <dbReference type="NCBI Taxonomy" id="864141"/>
    <lineage>
        <taxon>Eukaryota</taxon>
        <taxon>Sar</taxon>
        <taxon>Alveolata</taxon>
        <taxon>Apicomplexa</taxon>
        <taxon>Aconoidasida</taxon>
        <taxon>Haemosporida</taxon>
        <taxon>Plasmodiidae</taxon>
        <taxon>Plasmodium</taxon>
        <taxon>Plasmodium (Plasmodium)</taxon>
    </lineage>
</organism>
<name>A0A1A8X2N1_PLAOA</name>
<dbReference type="VEuPathDB" id="PlasmoDB:PocGH01_00214900"/>
<dbReference type="AlphaFoldDB" id="A0A1A8X2N1"/>
<proteinExistence type="predicted"/>
<accession>A0A1A8X2N1</accession>
<evidence type="ECO:0000313" key="1">
    <source>
        <dbReference type="EMBL" id="SBS99496.1"/>
    </source>
</evidence>